<dbReference type="AlphaFoldDB" id="L8K1K3"/>
<sequence>MIRKQRETDKVKFRLGADKVLYIECAPNTIMTLQDGKESTKIGHELTEGKPHPLLCDLTNVVKMTQECRQHFAGPEHAEIFNKCALIITSPISRIIGNFFLGANKPLKPTKLFTSREAGLKWLKEK</sequence>
<dbReference type="Proteomes" id="UP000011135">
    <property type="component" value="Unassembled WGS sequence"/>
</dbReference>
<feature type="domain" description="DUF7793" evidence="1">
    <location>
        <begin position="18"/>
        <end position="125"/>
    </location>
</feature>
<dbReference type="EMBL" id="AMZN01000006">
    <property type="protein sequence ID" value="ELR73327.1"/>
    <property type="molecule type" value="Genomic_DNA"/>
</dbReference>
<dbReference type="Gene3D" id="3.40.1680.10">
    <property type="entry name" value="yp_829618.1 domain like"/>
    <property type="match status" value="1"/>
</dbReference>
<evidence type="ECO:0000313" key="2">
    <source>
        <dbReference type="EMBL" id="ELR73327.1"/>
    </source>
</evidence>
<dbReference type="RefSeq" id="WP_009577907.1">
    <property type="nucleotide sequence ID" value="NZ_AMZN01000006.1"/>
</dbReference>
<gene>
    <name evidence="2" type="ORF">C900_04179</name>
</gene>
<evidence type="ECO:0000259" key="1">
    <source>
        <dbReference type="Pfam" id="PF25056"/>
    </source>
</evidence>
<dbReference type="OrthoDB" id="957652at2"/>
<reference evidence="2 3" key="1">
    <citation type="submission" date="2012-12" db="EMBL/GenBank/DDBJ databases">
        <title>Genome assembly of Fulvivirga imtechensis AK7.</title>
        <authorList>
            <person name="Nupur N."/>
            <person name="Khatri I."/>
            <person name="Kumar R."/>
            <person name="Subramanian S."/>
            <person name="Pinnaka A."/>
        </authorList>
    </citation>
    <scope>NUCLEOTIDE SEQUENCE [LARGE SCALE GENOMIC DNA]</scope>
    <source>
        <strain evidence="2 3">AK7</strain>
    </source>
</reference>
<evidence type="ECO:0000313" key="3">
    <source>
        <dbReference type="Proteomes" id="UP000011135"/>
    </source>
</evidence>
<keyword evidence="3" id="KW-1185">Reference proteome</keyword>
<dbReference type="STRING" id="1237149.C900_04179"/>
<dbReference type="eggNOG" id="ENOG5033EW7">
    <property type="taxonomic scope" value="Bacteria"/>
</dbReference>
<dbReference type="Gene3D" id="3.40.970.30">
    <property type="entry name" value="yp_829618.1 like domains"/>
    <property type="match status" value="1"/>
</dbReference>
<proteinExistence type="predicted"/>
<dbReference type="Pfam" id="PF25056">
    <property type="entry name" value="DUF7793"/>
    <property type="match status" value="1"/>
</dbReference>
<dbReference type="InterPro" id="IPR056695">
    <property type="entry name" value="DUF7793"/>
</dbReference>
<organism evidence="2 3">
    <name type="scientific">Fulvivirga imtechensis AK7</name>
    <dbReference type="NCBI Taxonomy" id="1237149"/>
    <lineage>
        <taxon>Bacteria</taxon>
        <taxon>Pseudomonadati</taxon>
        <taxon>Bacteroidota</taxon>
        <taxon>Cytophagia</taxon>
        <taxon>Cytophagales</taxon>
        <taxon>Fulvivirgaceae</taxon>
        <taxon>Fulvivirga</taxon>
    </lineage>
</organism>
<accession>L8K1K3</accession>
<protein>
    <recommendedName>
        <fullName evidence="1">DUF7793 domain-containing protein</fullName>
    </recommendedName>
</protein>
<comment type="caution">
    <text evidence="2">The sequence shown here is derived from an EMBL/GenBank/DDBJ whole genome shotgun (WGS) entry which is preliminary data.</text>
</comment>
<name>L8K1K3_9BACT</name>